<dbReference type="AlphaFoldDB" id="A0AAN7XSS8"/>
<evidence type="ECO:0000313" key="4">
    <source>
        <dbReference type="Proteomes" id="UP001346869"/>
    </source>
</evidence>
<evidence type="ECO:0008006" key="5">
    <source>
        <dbReference type="Google" id="ProtNLM"/>
    </source>
</evidence>
<evidence type="ECO:0000313" key="3">
    <source>
        <dbReference type="EMBL" id="KAK5866145.1"/>
    </source>
</evidence>
<accession>A0AAN7XSS8</accession>
<comment type="caution">
    <text evidence="3">The sequence shown here is derived from an EMBL/GenBank/DDBJ whole genome shotgun (WGS) entry which is preliminary data.</text>
</comment>
<dbReference type="Proteomes" id="UP001346869">
    <property type="component" value="Unassembled WGS sequence"/>
</dbReference>
<sequence>MKLFILFLFLASASAAPSIFHYLPHYAGSRQQVPPSQVRNPFVAPSLPQPVAPGAYSVELIYPHSFAGGAGSNPAMPFTSHGFMKISIPQPPGRQSVEVYYPYDFSQQRIMTNIPPMTNIPQMPNGLPFDFPPQNIPQQIPNLPTFDAGFNALPSQDPLQTLQQDQPTQTNKMPTNV</sequence>
<evidence type="ECO:0000256" key="1">
    <source>
        <dbReference type="SAM" id="MobiDB-lite"/>
    </source>
</evidence>
<reference evidence="3 4" key="2">
    <citation type="journal article" date="2023" name="Mol. Biol. Evol.">
        <title>Genomics of Secondarily Temperate Adaptation in the Only Non-Antarctic Icefish.</title>
        <authorList>
            <person name="Rivera-Colon A.G."/>
            <person name="Rayamajhi N."/>
            <person name="Minhas B.F."/>
            <person name="Madrigal G."/>
            <person name="Bilyk K.T."/>
            <person name="Yoon V."/>
            <person name="Hune M."/>
            <person name="Gregory S."/>
            <person name="Cheng C.H.C."/>
            <person name="Catchen J.M."/>
        </authorList>
    </citation>
    <scope>NUCLEOTIDE SEQUENCE [LARGE SCALE GENOMIC DNA]</scope>
    <source>
        <strain evidence="3">JMC-PN-2008</strain>
    </source>
</reference>
<keyword evidence="2" id="KW-0732">Signal</keyword>
<evidence type="ECO:0000256" key="2">
    <source>
        <dbReference type="SAM" id="SignalP"/>
    </source>
</evidence>
<proteinExistence type="predicted"/>
<feature type="compositionally biased region" description="Low complexity" evidence="1">
    <location>
        <begin position="156"/>
        <end position="169"/>
    </location>
</feature>
<gene>
    <name evidence="3" type="ORF">PBY51_020357</name>
</gene>
<feature type="region of interest" description="Disordered" evidence="1">
    <location>
        <begin position="149"/>
        <end position="177"/>
    </location>
</feature>
<dbReference type="EMBL" id="JAUZQC010000009">
    <property type="protein sequence ID" value="KAK5866145.1"/>
    <property type="molecule type" value="Genomic_DNA"/>
</dbReference>
<feature type="signal peptide" evidence="2">
    <location>
        <begin position="1"/>
        <end position="15"/>
    </location>
</feature>
<name>A0AAN7XSS8_ELEMC</name>
<protein>
    <recommendedName>
        <fullName evidence="5">Secretory calcium-binding phosphoprotein 5</fullName>
    </recommendedName>
</protein>
<reference evidence="3 4" key="1">
    <citation type="journal article" date="2023" name="Genes (Basel)">
        <title>Chromosome-Level Genome Assembly and Circadian Gene Repertoire of the Patagonia Blennie Eleginops maclovinus-The Closest Ancestral Proxy of Antarctic Cryonotothenioids.</title>
        <authorList>
            <person name="Cheng C.C."/>
            <person name="Rivera-Colon A.G."/>
            <person name="Minhas B.F."/>
            <person name="Wilson L."/>
            <person name="Rayamajhi N."/>
            <person name="Vargas-Chacoff L."/>
            <person name="Catchen J.M."/>
        </authorList>
    </citation>
    <scope>NUCLEOTIDE SEQUENCE [LARGE SCALE GENOMIC DNA]</scope>
    <source>
        <strain evidence="3">JMC-PN-2008</strain>
    </source>
</reference>
<organism evidence="3 4">
    <name type="scientific">Eleginops maclovinus</name>
    <name type="common">Patagonian blennie</name>
    <name type="synonym">Eleginus maclovinus</name>
    <dbReference type="NCBI Taxonomy" id="56733"/>
    <lineage>
        <taxon>Eukaryota</taxon>
        <taxon>Metazoa</taxon>
        <taxon>Chordata</taxon>
        <taxon>Craniata</taxon>
        <taxon>Vertebrata</taxon>
        <taxon>Euteleostomi</taxon>
        <taxon>Actinopterygii</taxon>
        <taxon>Neopterygii</taxon>
        <taxon>Teleostei</taxon>
        <taxon>Neoteleostei</taxon>
        <taxon>Acanthomorphata</taxon>
        <taxon>Eupercaria</taxon>
        <taxon>Perciformes</taxon>
        <taxon>Notothenioidei</taxon>
        <taxon>Eleginopidae</taxon>
        <taxon>Eleginops</taxon>
    </lineage>
</organism>
<keyword evidence="4" id="KW-1185">Reference proteome</keyword>
<feature type="chain" id="PRO_5042871687" description="Secretory calcium-binding phosphoprotein 5" evidence="2">
    <location>
        <begin position="16"/>
        <end position="177"/>
    </location>
</feature>